<dbReference type="GO" id="GO:0004190">
    <property type="term" value="F:aspartic-type endopeptidase activity"/>
    <property type="evidence" value="ECO:0007669"/>
    <property type="project" value="UniProtKB-KW"/>
</dbReference>
<proteinExistence type="predicted"/>
<keyword evidence="3" id="KW-0548">Nucleotidyltransferase</keyword>
<keyword evidence="11" id="KW-1185">Reference proteome</keyword>
<evidence type="ECO:0000256" key="1">
    <source>
        <dbReference type="ARBA" id="ARBA00022670"/>
    </source>
</evidence>
<keyword evidence="4" id="KW-0540">Nuclease</keyword>
<feature type="non-terminal residue" evidence="10">
    <location>
        <position position="525"/>
    </location>
</feature>
<dbReference type="PROSITE" id="PS50878">
    <property type="entry name" value="RT_POL"/>
    <property type="match status" value="1"/>
</dbReference>
<dbReference type="GO" id="GO:0006508">
    <property type="term" value="P:proteolysis"/>
    <property type="evidence" value="ECO:0007669"/>
    <property type="project" value="UniProtKB-KW"/>
</dbReference>
<dbReference type="PANTHER" id="PTHR33064:SF37">
    <property type="entry name" value="RIBONUCLEASE H"/>
    <property type="match status" value="1"/>
</dbReference>
<evidence type="ECO:0000256" key="2">
    <source>
        <dbReference type="ARBA" id="ARBA00022679"/>
    </source>
</evidence>
<dbReference type="AlphaFoldDB" id="A0A225UNR6"/>
<feature type="domain" description="Reverse transcriptase" evidence="9">
    <location>
        <begin position="1"/>
        <end position="131"/>
    </location>
</feature>
<evidence type="ECO:0000256" key="6">
    <source>
        <dbReference type="ARBA" id="ARBA00022759"/>
    </source>
</evidence>
<evidence type="ECO:0000256" key="5">
    <source>
        <dbReference type="ARBA" id="ARBA00022750"/>
    </source>
</evidence>
<keyword evidence="1" id="KW-0645">Protease</keyword>
<dbReference type="GO" id="GO:0003964">
    <property type="term" value="F:RNA-directed DNA polymerase activity"/>
    <property type="evidence" value="ECO:0007669"/>
    <property type="project" value="UniProtKB-KW"/>
</dbReference>
<evidence type="ECO:0000256" key="3">
    <source>
        <dbReference type="ARBA" id="ARBA00022695"/>
    </source>
</evidence>
<evidence type="ECO:0000313" key="10">
    <source>
        <dbReference type="EMBL" id="OWY94590.1"/>
    </source>
</evidence>
<dbReference type="InterPro" id="IPR051320">
    <property type="entry name" value="Viral_Replic_Matur_Polypro"/>
</dbReference>
<sequence length="525" mass="60608">MPDLHVDLEEVKGAKFFGLFDFIKGYWQLALAEECQEWLTHRKVYTPRRVPQGCTDAALFFQSTIQKCLEELLHNHLLVWIDDLLLFANDADTYLSKLERLFELLDFFGFKISPKKSSLFEKEVRWCGKLINGDGVHHDPERIRALQTLPYPTNAGELQQFLCATNWMRDSLIDYARKARPLQDALDIALAKASRRTKRIAAGIAVEFSDTERLAYDQMKEMLASSVTLAFPKDEATMCLLTDTYDVGWSVLVSQVIDWQVDKETHELLICLNGSFTGSQCNWSVIEKEAYPIVCACEKLSYLLLRPGGFRLYCDHRNLIYIFAPGKEVKKHIRGKLLRWSTKLMEYRYEVEHIDGEANVWADMISRWAGNHDPTVHLNAMTLRKRSPAELRPDIQPLRKRTRCRRKTTIVDDQQLLSQLLRPLDDPDFVWPSASVIRDTQQLHADCRPQVAVGDEENGWFIEDKVWIPRKAGDLVQRLLVVAHCGPQGHRGRDAMMESVGRHFNVHHLRARVENFLASCLMCKH</sequence>
<dbReference type="Gene3D" id="3.10.10.10">
    <property type="entry name" value="HIV Type 1 Reverse Transcriptase, subunit A, domain 1"/>
    <property type="match status" value="1"/>
</dbReference>
<evidence type="ECO:0000256" key="8">
    <source>
        <dbReference type="ARBA" id="ARBA00022918"/>
    </source>
</evidence>
<dbReference type="InterPro" id="IPR041373">
    <property type="entry name" value="RT_RNaseH"/>
</dbReference>
<dbReference type="Gene3D" id="1.10.340.70">
    <property type="match status" value="1"/>
</dbReference>
<dbReference type="InterPro" id="IPR000477">
    <property type="entry name" value="RT_dom"/>
</dbReference>
<keyword evidence="6" id="KW-0255">Endonuclease</keyword>
<keyword evidence="2" id="KW-0808">Transferase</keyword>
<evidence type="ECO:0000256" key="7">
    <source>
        <dbReference type="ARBA" id="ARBA00022801"/>
    </source>
</evidence>
<dbReference type="InterPro" id="IPR043502">
    <property type="entry name" value="DNA/RNA_pol_sf"/>
</dbReference>
<keyword evidence="7" id="KW-0378">Hydrolase</keyword>
<dbReference type="SUPFAM" id="SSF56672">
    <property type="entry name" value="DNA/RNA polymerases"/>
    <property type="match status" value="1"/>
</dbReference>
<dbReference type="Proteomes" id="UP000198211">
    <property type="component" value="Unassembled WGS sequence"/>
</dbReference>
<gene>
    <name evidence="10" type="ORF">PHMEG_00035633</name>
</gene>
<protein>
    <submittedName>
        <fullName evidence="10">DNA/RNA polymerase</fullName>
    </submittedName>
</protein>
<evidence type="ECO:0000313" key="11">
    <source>
        <dbReference type="Proteomes" id="UP000198211"/>
    </source>
</evidence>
<comment type="caution">
    <text evidence="10">The sequence shown here is derived from an EMBL/GenBank/DDBJ whole genome shotgun (WGS) entry which is preliminary data.</text>
</comment>
<dbReference type="OrthoDB" id="121795at2759"/>
<dbReference type="PANTHER" id="PTHR33064">
    <property type="entry name" value="POL PROTEIN"/>
    <property type="match status" value="1"/>
</dbReference>
<accession>A0A225UNR6</accession>
<reference evidence="11" key="1">
    <citation type="submission" date="2017-03" db="EMBL/GenBank/DDBJ databases">
        <title>Phytopthora megakarya and P. palmivora, two closely related causual agents of cacao black pod achieved similar genome size and gene model numbers by different mechanisms.</title>
        <authorList>
            <person name="Ali S."/>
            <person name="Shao J."/>
            <person name="Larry D.J."/>
            <person name="Kronmiller B."/>
            <person name="Shen D."/>
            <person name="Strem M.D."/>
            <person name="Melnick R.L."/>
            <person name="Guiltinan M.J."/>
            <person name="Tyler B.M."/>
            <person name="Meinhardt L.W."/>
            <person name="Bailey B.A."/>
        </authorList>
    </citation>
    <scope>NUCLEOTIDE SEQUENCE [LARGE SCALE GENOMIC DNA]</scope>
    <source>
        <strain evidence="11">zdho120</strain>
    </source>
</reference>
<dbReference type="EMBL" id="NBNE01014131">
    <property type="protein sequence ID" value="OWY94590.1"/>
    <property type="molecule type" value="Genomic_DNA"/>
</dbReference>
<evidence type="ECO:0000256" key="4">
    <source>
        <dbReference type="ARBA" id="ARBA00022722"/>
    </source>
</evidence>
<dbReference type="InterPro" id="IPR043128">
    <property type="entry name" value="Rev_trsase/Diguanyl_cyclase"/>
</dbReference>
<dbReference type="Pfam" id="PF17917">
    <property type="entry name" value="RT_RNaseH"/>
    <property type="match status" value="1"/>
</dbReference>
<keyword evidence="8" id="KW-0695">RNA-directed DNA polymerase</keyword>
<dbReference type="Gene3D" id="3.30.70.270">
    <property type="match status" value="2"/>
</dbReference>
<evidence type="ECO:0000259" key="9">
    <source>
        <dbReference type="PROSITE" id="PS50878"/>
    </source>
</evidence>
<name>A0A225UNR6_9STRA</name>
<dbReference type="GO" id="GO:0004519">
    <property type="term" value="F:endonuclease activity"/>
    <property type="evidence" value="ECO:0007669"/>
    <property type="project" value="UniProtKB-KW"/>
</dbReference>
<dbReference type="CDD" id="cd09274">
    <property type="entry name" value="RNase_HI_RT_Ty3"/>
    <property type="match status" value="1"/>
</dbReference>
<dbReference type="Pfam" id="PF00078">
    <property type="entry name" value="RVT_1"/>
    <property type="match status" value="1"/>
</dbReference>
<organism evidence="10 11">
    <name type="scientific">Phytophthora megakarya</name>
    <dbReference type="NCBI Taxonomy" id="4795"/>
    <lineage>
        <taxon>Eukaryota</taxon>
        <taxon>Sar</taxon>
        <taxon>Stramenopiles</taxon>
        <taxon>Oomycota</taxon>
        <taxon>Peronosporomycetes</taxon>
        <taxon>Peronosporales</taxon>
        <taxon>Peronosporaceae</taxon>
        <taxon>Phytophthora</taxon>
    </lineage>
</organism>
<keyword evidence="5" id="KW-0064">Aspartyl protease</keyword>